<dbReference type="GO" id="GO:0016757">
    <property type="term" value="F:glycosyltransferase activity"/>
    <property type="evidence" value="ECO:0007669"/>
    <property type="project" value="InterPro"/>
</dbReference>
<accession>A0A1W2HBV9</accession>
<organism evidence="2 3">
    <name type="scientific">Aquiflexum balticum DSM 16537</name>
    <dbReference type="NCBI Taxonomy" id="758820"/>
    <lineage>
        <taxon>Bacteria</taxon>
        <taxon>Pseudomonadati</taxon>
        <taxon>Bacteroidota</taxon>
        <taxon>Cytophagia</taxon>
        <taxon>Cytophagales</taxon>
        <taxon>Cyclobacteriaceae</taxon>
        <taxon>Aquiflexum</taxon>
    </lineage>
</organism>
<reference evidence="3" key="1">
    <citation type="submission" date="2017-04" db="EMBL/GenBank/DDBJ databases">
        <authorList>
            <person name="Varghese N."/>
            <person name="Submissions S."/>
        </authorList>
    </citation>
    <scope>NUCLEOTIDE SEQUENCE [LARGE SCALE GENOMIC DNA]</scope>
    <source>
        <strain evidence="3">DSM 16537</strain>
    </source>
</reference>
<dbReference type="SUPFAM" id="SSF53756">
    <property type="entry name" value="UDP-Glycosyltransferase/glycogen phosphorylase"/>
    <property type="match status" value="1"/>
</dbReference>
<dbReference type="STRING" id="758820.SAMN00777080_4973"/>
<dbReference type="PANTHER" id="PTHR12526">
    <property type="entry name" value="GLYCOSYLTRANSFERASE"/>
    <property type="match status" value="1"/>
</dbReference>
<dbReference type="Gene3D" id="3.40.50.2000">
    <property type="entry name" value="Glycogen Phosphorylase B"/>
    <property type="match status" value="2"/>
</dbReference>
<dbReference type="AlphaFoldDB" id="A0A1W2HBV9"/>
<dbReference type="OrthoDB" id="1522162at2"/>
<keyword evidence="2" id="KW-0808">Transferase</keyword>
<feature type="domain" description="Glycosyl transferase family 1" evidence="1">
    <location>
        <begin position="174"/>
        <end position="342"/>
    </location>
</feature>
<proteinExistence type="predicted"/>
<evidence type="ECO:0000313" key="3">
    <source>
        <dbReference type="Proteomes" id="UP000192333"/>
    </source>
</evidence>
<evidence type="ECO:0000259" key="1">
    <source>
        <dbReference type="Pfam" id="PF00534"/>
    </source>
</evidence>
<dbReference type="EMBL" id="LT838813">
    <property type="protein sequence ID" value="SMD46291.1"/>
    <property type="molecule type" value="Genomic_DNA"/>
</dbReference>
<protein>
    <submittedName>
        <fullName evidence="2">Glycosyltransferase involved in cell wall bisynthesis</fullName>
    </submittedName>
</protein>
<dbReference type="InterPro" id="IPR001296">
    <property type="entry name" value="Glyco_trans_1"/>
</dbReference>
<gene>
    <name evidence="2" type="ORF">SAMN00777080_4973</name>
</gene>
<dbReference type="RefSeq" id="WP_084123206.1">
    <property type="nucleotide sequence ID" value="NZ_LT838813.1"/>
</dbReference>
<dbReference type="Pfam" id="PF00534">
    <property type="entry name" value="Glycos_transf_1"/>
    <property type="match status" value="1"/>
</dbReference>
<evidence type="ECO:0000313" key="2">
    <source>
        <dbReference type="EMBL" id="SMD46291.1"/>
    </source>
</evidence>
<sequence length="366" mass="41991">MKIKILFFIGTLGSGGKERRLLELLTFLSPKNHYELVLVTKKSEVLFKNFFDLNVKWISLKSPKLKLGSFGEFKEIVKSEKPQIIHTWGSKQTLVALYSIIFQQKIKLVNSQITSAPPKITLMERLISRLNFHFSSAVLANSFAGINAFTPPLHKSKVIYNGLNFDRFKDLPNKNEIKKKYGLNKKFTLIMVASFSSNKDYLRFFKVGLELNKLRDDTVFLGVGYYDKENERYYQDCLELTKDYPNLKIIPGCQEIEALVNVCDLGLLFSPNGEGLSNSILEYMTLGRPVIANDAGGTKEIIQNNYNGYLVSDESPEEIAEMINKLLNDPNKMMEMGRRSEERIKSEFSLERMGQEFETVYHSLLR</sequence>
<name>A0A1W2HBV9_9BACT</name>
<dbReference type="Proteomes" id="UP000192333">
    <property type="component" value="Chromosome I"/>
</dbReference>
<keyword evidence="3" id="KW-1185">Reference proteome</keyword>